<dbReference type="GO" id="GO:0006898">
    <property type="term" value="P:receptor-mediated endocytosis"/>
    <property type="evidence" value="ECO:0007669"/>
    <property type="project" value="TreeGrafter"/>
</dbReference>
<dbReference type="GeneID" id="119722640"/>
<evidence type="ECO:0000259" key="2">
    <source>
        <dbReference type="PROSITE" id="PS50076"/>
    </source>
</evidence>
<dbReference type="InterPro" id="IPR025640">
    <property type="entry name" value="GYF_2"/>
</dbReference>
<sequence>MASVVMRENKDTASYYTTKHSWRGKYKRVFSVGDKGITTYNPNTLEVTNQWAYADFFGIAPNSKSQTINEFVINIRKGKKTESMRFSTDHRPDVLTEALKFRKDFAGGNKYDEPRFNAYKQHWSDSRRQVILEINACGIDQINPSNNKVLCSYYYRDIDAFTEVTGYPGGFAVIHGGFGRLHIFACDRRDELLKKAMEYASTYVGVTIRKRKETMTLDQSIINKMGKYSNDESLTSLAEFNVQKWSSRHEEPAKRVLCLTETCIVERDPASYSVVTVKPLCNVFAIVRSMENPQEFHLESVKGTVTKYTSTDRDNLIASVLDGVRASGNRDVCVKLVMTNRGQRQDPLFVPVEEEVEAHCLRFLAQPPNNDFNLAVMRFNNNVSYSGLLHAVTQDSFFAENKEKLIRGAITAILARDDDPVAMPAKELEGIFQALRRLVASKAGFMAFTSLPKFRERVGLKIIKILKRQDDFVIHAAIDMLCALMQPMHDDYDLRQEQLNKSSLLSSKKFLSSLLELFNLHVNRGTGALVITSLLDFLTFALCAPYSETTDGTLFDSLLELVAEQGRVLFRLFQHPSMTVVKGAGLVMKAIIEEGDAEIAAKMQELALAEGALPRHLHVAMFTSSTDTRMLTNRQLSRHLVALWVTGNPTALGLLKRSLPAGLLLFLDSEDKVPEKERDLIHMRDNLKMAQDQSGKSNRSFQFHQIEGVLLHWKQRITKERKKQDAELKPIVLRKRRQRIKSEDNWDFFYYKFNQDHALPNLIWNFKTREELRQALENEMRSFRTDCDLSSGHTISWNHVEFEVQYECLSDEIKIGDYYLRLLLEADESNEEISAIKRSYEFFNDLYHRFLLTNKMSMKCMCLHALAIVYSRCNEEIGHFNDTRYIVQMLERCTDRQERDRLVLFLDKLLYIRRNVKELIDANGIRVLVDILTLAHLHTSRATVPTQTNVIEAAPDSQESSEKEWYYGNVERERLGPFSFGQMKDLWKEGSINAKTRCWAQGLEGWKPLHQIPQLKWVVLATGNAVLNESDLATMILNMLIRICGYYPSKDLDGAIIRPLPRPKRLLSDATCLPHIVQLLLTFDPILVEKVSVLIFDIIQDNPGLGRLYLTGVFFFIMMYTGSNVLPLAWFLKYTHMRQAFRSDETKQSDTMHRSILGHILPEAMVHYLENHSAEKFAETFLGEFDTPEAIWSAEMRRMMIEKIAAHIADFTPRLQSNTRAMYQYCPIPLVNYPQLDGELFVNIYYLRHLCDKERFPDWPIREPVKLLKDILEEWKKEVEKKPPSMSIEEAYEVLKLKTAVGGHEESVIRKAYFRMATKYHPDKNPEGRDMFEKVSSAYEFLCSKSSKNMDGPNPDNIVLILRSQSILFERYKDILEPYKYAGYPMLIKTIQMETHDDALFSKSAPLLIAASELAFHTVNCSALNAEELCRENGIEVLQEAFVRCVGVLSKASKPHDLAVQVCINVIKCYAVAAQFEMCRDRITEMPAIIKDICRTLYCQHLSTLCIESCKCVSAFAVDKYLQDHLQQAGVLWHLLLFLFKYDFTLDESGVEVESSTNQQQMANNLARLSLIALTRLGGYRQDEEKTPENPAIRKSLSALLSPYLAKQLSLQTQNQDAVPVNEVLKIMNSNTENPYLVWDNSTRAELTDFAANQQHDHIRTGESDPAFGADFVFTAHAKELIIGEVFVRVYNDQPSFPLEDAKGFTVSLLDYLGSQAQYLHSLMALTSQAVDTSKNSTQAKRLRDCEMALESLGNVIKNNPGTELQCNGHYKLLFSLLKLTGATKLQMLALEVVRNVTTNRECVANIADSDVLPYLLLTLHSLPSGCLTVIETLNALSSNTKIIKEITAKGGLVYVLDLFCNSPNPNVREKSAELFAKMQSDKLMGPRIRILLCKFLPPIFMDAMRDSPEASIHMFEGVHENPELIWNDEAREKVSVTVKRMKDEHYKNQNTDIDVTWKLPETFSVAYVDSEGEVVVGGVFLRLFISQPTWVLRKPREFMVALLEKFTDLITKKSPNNEELEMVTSAVVNLFKAQTNLASQLPQLGHIPTILTAMKSKNDAIPRAALITVNSIVEDDICVRSMAQSECIGPMIAGMKTRPDMTAVACDSLHKMFQKDQSDLVKQALDNDLVQFLLGLLSDSLNSIDNPAATKAQIVKSLKAMANCLEYGEQVTEILEKSSVWSSYRDQKHDLFLSNTNVSGYLTGPGVAGYLTQGTPSTVPSAPPPIDPNQEPADES</sequence>
<dbReference type="Pfam" id="PF00226">
    <property type="entry name" value="DnaJ"/>
    <property type="match status" value="1"/>
</dbReference>
<dbReference type="PROSITE" id="PS50076">
    <property type="entry name" value="DNAJ_2"/>
    <property type="match status" value="1"/>
</dbReference>
<dbReference type="SUPFAM" id="SSF55277">
    <property type="entry name" value="GYF domain"/>
    <property type="match status" value="1"/>
</dbReference>
<dbReference type="PANTHER" id="PTHR36983:SF2">
    <property type="entry name" value="DNAJ HOMOLOG SUBFAMILY C MEMBER 13"/>
    <property type="match status" value="1"/>
</dbReference>
<dbReference type="SUPFAM" id="SSF46565">
    <property type="entry name" value="Chaperone J-domain"/>
    <property type="match status" value="1"/>
</dbReference>
<protein>
    <recommendedName>
        <fullName evidence="2">J domain-containing protein</fullName>
    </recommendedName>
</protein>
<reference evidence="3" key="1">
    <citation type="submission" date="2022-11" db="UniProtKB">
        <authorList>
            <consortium name="EnsemblMetazoa"/>
        </authorList>
    </citation>
    <scope>IDENTIFICATION</scope>
</reference>
<dbReference type="OrthoDB" id="69656at2759"/>
<feature type="region of interest" description="Disordered" evidence="1">
    <location>
        <begin position="2213"/>
        <end position="2237"/>
    </location>
</feature>
<dbReference type="SUPFAM" id="SSF48371">
    <property type="entry name" value="ARM repeat"/>
    <property type="match status" value="2"/>
</dbReference>
<evidence type="ECO:0000313" key="4">
    <source>
        <dbReference type="Proteomes" id="UP000887568"/>
    </source>
</evidence>
<dbReference type="CDD" id="cd06257">
    <property type="entry name" value="DnaJ"/>
    <property type="match status" value="1"/>
</dbReference>
<dbReference type="InterPro" id="IPR036869">
    <property type="entry name" value="J_dom_sf"/>
</dbReference>
<dbReference type="Pfam" id="PF19432">
    <property type="entry name" value="RME-8_N"/>
    <property type="match status" value="1"/>
</dbReference>
<dbReference type="EnsemblMetazoa" id="XM_038192859.1">
    <property type="protein sequence ID" value="XP_038048787.1"/>
    <property type="gene ID" value="LOC119722640"/>
</dbReference>
<dbReference type="InterPro" id="IPR011989">
    <property type="entry name" value="ARM-like"/>
</dbReference>
<dbReference type="EnsemblMetazoa" id="XM_038192860.1">
    <property type="protein sequence ID" value="XP_038048788.1"/>
    <property type="gene ID" value="LOC119722640"/>
</dbReference>
<dbReference type="OMA" id="PQTYSIC"/>
<dbReference type="SMART" id="SM00271">
    <property type="entry name" value="DnaJ"/>
    <property type="match status" value="1"/>
</dbReference>
<dbReference type="Pfam" id="PF14237">
    <property type="entry name" value="GYF_2"/>
    <property type="match status" value="1"/>
</dbReference>
<dbReference type="InterPro" id="IPR035445">
    <property type="entry name" value="GYF-like_dom_sf"/>
</dbReference>
<dbReference type="FunFam" id="1.25.10.10:FF:000072">
    <property type="entry name" value="dnaJ homolog subfamily C member 13 isoform X2"/>
    <property type="match status" value="1"/>
</dbReference>
<dbReference type="PANTHER" id="PTHR36983">
    <property type="entry name" value="DNAJ HOMOLOG SUBFAMILY C MEMBER 13"/>
    <property type="match status" value="1"/>
</dbReference>
<dbReference type="CTD" id="23317"/>
<dbReference type="Gene3D" id="1.25.10.10">
    <property type="entry name" value="Leucine-rich Repeat Variant"/>
    <property type="match status" value="2"/>
</dbReference>
<dbReference type="InterPro" id="IPR044978">
    <property type="entry name" value="GRV2/DNAJC13"/>
</dbReference>
<dbReference type="RefSeq" id="XP_038048788.1">
    <property type="nucleotide sequence ID" value="XM_038192860.1"/>
</dbReference>
<accession>A0A913ZAJ4</accession>
<evidence type="ECO:0000313" key="3">
    <source>
        <dbReference type="EnsemblMetazoa" id="XP_038048787.1"/>
    </source>
</evidence>
<organism evidence="3 4">
    <name type="scientific">Patiria miniata</name>
    <name type="common">Bat star</name>
    <name type="synonym">Asterina miniata</name>
    <dbReference type="NCBI Taxonomy" id="46514"/>
    <lineage>
        <taxon>Eukaryota</taxon>
        <taxon>Metazoa</taxon>
        <taxon>Echinodermata</taxon>
        <taxon>Eleutherozoa</taxon>
        <taxon>Asterozoa</taxon>
        <taxon>Asteroidea</taxon>
        <taxon>Valvatacea</taxon>
        <taxon>Valvatida</taxon>
        <taxon>Asterinidae</taxon>
        <taxon>Patiria</taxon>
    </lineage>
</organism>
<dbReference type="RefSeq" id="XP_038048787.1">
    <property type="nucleotide sequence ID" value="XM_038192859.1"/>
</dbReference>
<evidence type="ECO:0000256" key="1">
    <source>
        <dbReference type="SAM" id="MobiDB-lite"/>
    </source>
</evidence>
<dbReference type="InterPro" id="IPR045802">
    <property type="entry name" value="GRV2/DNAJC13_N"/>
</dbReference>
<dbReference type="InterPro" id="IPR016024">
    <property type="entry name" value="ARM-type_fold"/>
</dbReference>
<name>A0A913ZAJ4_PATMI</name>
<proteinExistence type="predicted"/>
<dbReference type="GO" id="GO:0007032">
    <property type="term" value="P:endosome organization"/>
    <property type="evidence" value="ECO:0007669"/>
    <property type="project" value="InterPro"/>
</dbReference>
<dbReference type="GO" id="GO:0010008">
    <property type="term" value="C:endosome membrane"/>
    <property type="evidence" value="ECO:0007669"/>
    <property type="project" value="TreeGrafter"/>
</dbReference>
<dbReference type="Gene3D" id="1.10.287.110">
    <property type="entry name" value="DnaJ domain"/>
    <property type="match status" value="1"/>
</dbReference>
<keyword evidence="4" id="KW-1185">Reference proteome</keyword>
<feature type="domain" description="J" evidence="2">
    <location>
        <begin position="1290"/>
        <end position="1347"/>
    </location>
</feature>
<dbReference type="GO" id="GO:2000641">
    <property type="term" value="P:regulation of early endosome to late endosome transport"/>
    <property type="evidence" value="ECO:0007669"/>
    <property type="project" value="InterPro"/>
</dbReference>
<dbReference type="FunFam" id="1.10.287.110:FF:000007">
    <property type="entry name" value="DnaJ (Hsp40) homolog, subfamily C, member 13"/>
    <property type="match status" value="1"/>
</dbReference>
<dbReference type="InterPro" id="IPR001623">
    <property type="entry name" value="DnaJ_domain"/>
</dbReference>
<dbReference type="Proteomes" id="UP000887568">
    <property type="component" value="Unplaced"/>
</dbReference>